<dbReference type="PANTHER" id="PTHR48449">
    <property type="entry name" value="DUF1985 DOMAIN-CONTAINING PROTEIN"/>
    <property type="match status" value="1"/>
</dbReference>
<evidence type="ECO:0000259" key="3">
    <source>
        <dbReference type="Pfam" id="PF09331"/>
    </source>
</evidence>
<sequence>MEACPDRLKMCVLYFLSSILIGKSRTGDKAPSVEHFFVRAVNDLEICRTFPWGRLSFDQNMRDIVRAMDHFGGVVSKGGFTFPSFCTSLELLPSEAISQLKKKFRELRRGRRTERSCPRMCKCQYIPNAMTGFPLSDINKALGKIKVIESIFLPSVGEESMLERIFEEEEEGHDVGDDIVDGWTQHLVTSHKSIWFEDLYNQDVASRKEELNVDFPEEPAREGVMNKDEEEDNISLRTLIEEGLKNSVDKGIKVVIDKVDELDKRHREVEAFVKEAKEKSVVTRVGEPSLESEDVALASTANGETTRKRKASDDVIQNMCG</sequence>
<feature type="region of interest" description="Disordered" evidence="1">
    <location>
        <begin position="297"/>
        <end position="321"/>
    </location>
</feature>
<dbReference type="Pfam" id="PF09331">
    <property type="entry name" value="DUF1985"/>
    <property type="match status" value="1"/>
</dbReference>
<keyword evidence="5" id="KW-1185">Reference proteome</keyword>
<dbReference type="InterPro" id="IPR015410">
    <property type="entry name" value="DUF1985"/>
</dbReference>
<evidence type="ECO:0000313" key="4">
    <source>
        <dbReference type="EMBL" id="KAG2328812.1"/>
    </source>
</evidence>
<organism evidence="4 5">
    <name type="scientific">Brassica carinata</name>
    <name type="common">Ethiopian mustard</name>
    <name type="synonym">Abyssinian cabbage</name>
    <dbReference type="NCBI Taxonomy" id="52824"/>
    <lineage>
        <taxon>Eukaryota</taxon>
        <taxon>Viridiplantae</taxon>
        <taxon>Streptophyta</taxon>
        <taxon>Embryophyta</taxon>
        <taxon>Tracheophyta</taxon>
        <taxon>Spermatophyta</taxon>
        <taxon>Magnoliopsida</taxon>
        <taxon>eudicotyledons</taxon>
        <taxon>Gunneridae</taxon>
        <taxon>Pentapetalae</taxon>
        <taxon>rosids</taxon>
        <taxon>malvids</taxon>
        <taxon>Brassicales</taxon>
        <taxon>Brassicaceae</taxon>
        <taxon>Brassiceae</taxon>
        <taxon>Brassica</taxon>
    </lineage>
</organism>
<dbReference type="AlphaFoldDB" id="A0A8X8BCC7"/>
<dbReference type="EMBL" id="JAAMPC010000002">
    <property type="protein sequence ID" value="KAG2328812.1"/>
    <property type="molecule type" value="Genomic_DNA"/>
</dbReference>
<dbReference type="Pfam" id="PF03384">
    <property type="entry name" value="DUF287"/>
    <property type="match status" value="1"/>
</dbReference>
<evidence type="ECO:0000256" key="1">
    <source>
        <dbReference type="SAM" id="MobiDB-lite"/>
    </source>
</evidence>
<feature type="domain" description="DUF287" evidence="2">
    <location>
        <begin position="148"/>
        <end position="200"/>
    </location>
</feature>
<evidence type="ECO:0000259" key="2">
    <source>
        <dbReference type="Pfam" id="PF03384"/>
    </source>
</evidence>
<dbReference type="PANTHER" id="PTHR48449:SF1">
    <property type="entry name" value="DUF1985 DOMAIN-CONTAINING PROTEIN"/>
    <property type="match status" value="1"/>
</dbReference>
<name>A0A8X8BCC7_BRACI</name>
<protein>
    <recommendedName>
        <fullName evidence="6">DUF1985 domain-containing protein</fullName>
    </recommendedName>
</protein>
<comment type="caution">
    <text evidence="4">The sequence shown here is derived from an EMBL/GenBank/DDBJ whole genome shotgun (WGS) entry which is preliminary data.</text>
</comment>
<evidence type="ECO:0008006" key="6">
    <source>
        <dbReference type="Google" id="ProtNLM"/>
    </source>
</evidence>
<feature type="domain" description="DUF1985" evidence="3">
    <location>
        <begin position="6"/>
        <end position="62"/>
    </location>
</feature>
<evidence type="ECO:0000313" key="5">
    <source>
        <dbReference type="Proteomes" id="UP000886595"/>
    </source>
</evidence>
<reference evidence="4 5" key="1">
    <citation type="submission" date="2020-02" db="EMBL/GenBank/DDBJ databases">
        <authorList>
            <person name="Ma Q."/>
            <person name="Huang Y."/>
            <person name="Song X."/>
            <person name="Pei D."/>
        </authorList>
    </citation>
    <scope>NUCLEOTIDE SEQUENCE [LARGE SCALE GENOMIC DNA]</scope>
    <source>
        <strain evidence="4">Sxm20200214</strain>
        <tissue evidence="4">Leaf</tissue>
    </source>
</reference>
<accession>A0A8X8BCC7</accession>
<proteinExistence type="predicted"/>
<dbReference type="Proteomes" id="UP000886595">
    <property type="component" value="Unassembled WGS sequence"/>
</dbReference>
<gene>
    <name evidence="4" type="ORF">Bca52824_011540</name>
</gene>
<dbReference type="InterPro" id="IPR005048">
    <property type="entry name" value="DUF287"/>
</dbReference>